<sequence>MARSRFRPFPIQQLLQQPQQTQSWELADPVEGFESLTPVQGELSVRHGYSFLEVMLQAETIVNLTCDRCLCCYNHRLQVETRELIWLRDETPELAEWEPEDELEESLPPDGSFDPQQWLYEQLCLALPLRNVCAEDCPGPPQPEPKPEPTLVDERWLALAKLRDRLGE</sequence>
<evidence type="ECO:0000313" key="2">
    <source>
        <dbReference type="Proteomes" id="UP000267249"/>
    </source>
</evidence>
<dbReference type="Proteomes" id="UP000267249">
    <property type="component" value="Chromosome"/>
</dbReference>
<dbReference type="InterPro" id="IPR003772">
    <property type="entry name" value="YceD"/>
</dbReference>
<reference evidence="1 2" key="1">
    <citation type="journal article" date="2018" name="Sci. Rep.">
        <title>Genome Features and Biochemical Characteristics of a Robust, Fast Growing and Naturally Transformable Cyanobacterium Synechococcus elongatus PCC 11801 Isolated from India.</title>
        <authorList>
            <person name="Jaiswal D."/>
            <person name="Sengupta A."/>
            <person name="Sohoni S."/>
            <person name="Sengupta S."/>
            <person name="Phadnavis A.G."/>
            <person name="Pakrasi H.B."/>
            <person name="Wangikar P.P."/>
        </authorList>
    </citation>
    <scope>NUCLEOTIDE SEQUENCE [LARGE SCALE GENOMIC DNA]</scope>
    <source>
        <strain evidence="1 2">PCC 11801</strain>
    </source>
</reference>
<dbReference type="RefSeq" id="WP_208673633.1">
    <property type="nucleotide sequence ID" value="NZ_CP030139.2"/>
</dbReference>
<name>A0AAN1UUZ4_SYNEL</name>
<evidence type="ECO:0000313" key="1">
    <source>
        <dbReference type="EMBL" id="AZB73149.1"/>
    </source>
</evidence>
<dbReference type="Pfam" id="PF02620">
    <property type="entry name" value="YceD"/>
    <property type="match status" value="1"/>
</dbReference>
<proteinExistence type="predicted"/>
<organism evidence="1 2">
    <name type="scientific">Synechococcus elongatus PCC 11801</name>
    <dbReference type="NCBI Taxonomy" id="2219813"/>
    <lineage>
        <taxon>Bacteria</taxon>
        <taxon>Bacillati</taxon>
        <taxon>Cyanobacteriota</taxon>
        <taxon>Cyanophyceae</taxon>
        <taxon>Synechococcales</taxon>
        <taxon>Synechococcaceae</taxon>
        <taxon>Synechococcus</taxon>
    </lineage>
</organism>
<accession>A0AAN1UUZ4</accession>
<protein>
    <submittedName>
        <fullName evidence="1">DUF177 domain-containing protein</fullName>
    </submittedName>
</protein>
<dbReference type="EMBL" id="CP030139">
    <property type="protein sequence ID" value="AZB73149.1"/>
    <property type="molecule type" value="Genomic_DNA"/>
</dbReference>
<dbReference type="AlphaFoldDB" id="A0AAN1UUZ4"/>
<gene>
    <name evidence="1" type="ORF">DOP62_10860</name>
</gene>